<evidence type="ECO:0000259" key="1">
    <source>
        <dbReference type="Pfam" id="PF13843"/>
    </source>
</evidence>
<name>A0A6A6DRE5_9PEZI</name>
<sequence>IWIDNLFTLIKLLERLRQEGIGGAGTIRTRFSYKLMNIKLYHTDNLQWGELYYDLSKNKTVLQAAWKDAQVVLFTNTVAKPEKFIEREQKRPAKTATNAKYTRLIFGDLVVKVLKIPLFIDLYNHYMNGVDQFDQSTSYYSTQRVKRKT</sequence>
<evidence type="ECO:0000313" key="3">
    <source>
        <dbReference type="Proteomes" id="UP000800200"/>
    </source>
</evidence>
<proteinExistence type="predicted"/>
<protein>
    <recommendedName>
        <fullName evidence="1">PiggyBac transposable element-derived protein domain-containing protein</fullName>
    </recommendedName>
</protein>
<dbReference type="InterPro" id="IPR029526">
    <property type="entry name" value="PGBD"/>
</dbReference>
<dbReference type="OrthoDB" id="3938054at2759"/>
<organism evidence="2 3">
    <name type="scientific">Zopfia rhizophila CBS 207.26</name>
    <dbReference type="NCBI Taxonomy" id="1314779"/>
    <lineage>
        <taxon>Eukaryota</taxon>
        <taxon>Fungi</taxon>
        <taxon>Dikarya</taxon>
        <taxon>Ascomycota</taxon>
        <taxon>Pezizomycotina</taxon>
        <taxon>Dothideomycetes</taxon>
        <taxon>Dothideomycetes incertae sedis</taxon>
        <taxon>Zopfiaceae</taxon>
        <taxon>Zopfia</taxon>
    </lineage>
</organism>
<dbReference type="Proteomes" id="UP000800200">
    <property type="component" value="Unassembled WGS sequence"/>
</dbReference>
<dbReference type="Pfam" id="PF13843">
    <property type="entry name" value="DDE_Tnp_1_7"/>
    <property type="match status" value="1"/>
</dbReference>
<dbReference type="AlphaFoldDB" id="A0A6A6DRE5"/>
<keyword evidence="3" id="KW-1185">Reference proteome</keyword>
<accession>A0A6A6DRE5</accession>
<feature type="non-terminal residue" evidence="2">
    <location>
        <position position="1"/>
    </location>
</feature>
<evidence type="ECO:0000313" key="2">
    <source>
        <dbReference type="EMBL" id="KAF2180779.1"/>
    </source>
</evidence>
<feature type="domain" description="PiggyBac transposable element-derived protein" evidence="1">
    <location>
        <begin position="2"/>
        <end position="146"/>
    </location>
</feature>
<gene>
    <name evidence="2" type="ORF">K469DRAFT_591445</name>
</gene>
<dbReference type="EMBL" id="ML994656">
    <property type="protein sequence ID" value="KAF2180779.1"/>
    <property type="molecule type" value="Genomic_DNA"/>
</dbReference>
<reference evidence="2" key="1">
    <citation type="journal article" date="2020" name="Stud. Mycol.">
        <title>101 Dothideomycetes genomes: a test case for predicting lifestyles and emergence of pathogens.</title>
        <authorList>
            <person name="Haridas S."/>
            <person name="Albert R."/>
            <person name="Binder M."/>
            <person name="Bloem J."/>
            <person name="Labutti K."/>
            <person name="Salamov A."/>
            <person name="Andreopoulos B."/>
            <person name="Baker S."/>
            <person name="Barry K."/>
            <person name="Bills G."/>
            <person name="Bluhm B."/>
            <person name="Cannon C."/>
            <person name="Castanera R."/>
            <person name="Culley D."/>
            <person name="Daum C."/>
            <person name="Ezra D."/>
            <person name="Gonzalez J."/>
            <person name="Henrissat B."/>
            <person name="Kuo A."/>
            <person name="Liang C."/>
            <person name="Lipzen A."/>
            <person name="Lutzoni F."/>
            <person name="Magnuson J."/>
            <person name="Mondo S."/>
            <person name="Nolan M."/>
            <person name="Ohm R."/>
            <person name="Pangilinan J."/>
            <person name="Park H.-J."/>
            <person name="Ramirez L."/>
            <person name="Alfaro M."/>
            <person name="Sun H."/>
            <person name="Tritt A."/>
            <person name="Yoshinaga Y."/>
            <person name="Zwiers L.-H."/>
            <person name="Turgeon B."/>
            <person name="Goodwin S."/>
            <person name="Spatafora J."/>
            <person name="Crous P."/>
            <person name="Grigoriev I."/>
        </authorList>
    </citation>
    <scope>NUCLEOTIDE SEQUENCE</scope>
    <source>
        <strain evidence="2">CBS 207.26</strain>
    </source>
</reference>